<gene>
    <name evidence="2" type="ORF">A1O3_08019</name>
</gene>
<feature type="region of interest" description="Disordered" evidence="1">
    <location>
        <begin position="1"/>
        <end position="21"/>
    </location>
</feature>
<reference evidence="2 3" key="1">
    <citation type="submission" date="2013-03" db="EMBL/GenBank/DDBJ databases">
        <title>The Genome Sequence of Capronia epimyces CBS 606.96.</title>
        <authorList>
            <consortium name="The Broad Institute Genomics Platform"/>
            <person name="Cuomo C."/>
            <person name="de Hoog S."/>
            <person name="Gorbushina A."/>
            <person name="Walker B."/>
            <person name="Young S.K."/>
            <person name="Zeng Q."/>
            <person name="Gargeya S."/>
            <person name="Fitzgerald M."/>
            <person name="Haas B."/>
            <person name="Abouelleil A."/>
            <person name="Allen A.W."/>
            <person name="Alvarado L."/>
            <person name="Arachchi H.M."/>
            <person name="Berlin A.M."/>
            <person name="Chapman S.B."/>
            <person name="Gainer-Dewar J."/>
            <person name="Goldberg J."/>
            <person name="Griggs A."/>
            <person name="Gujja S."/>
            <person name="Hansen M."/>
            <person name="Howarth C."/>
            <person name="Imamovic A."/>
            <person name="Ireland A."/>
            <person name="Larimer J."/>
            <person name="McCowan C."/>
            <person name="Murphy C."/>
            <person name="Pearson M."/>
            <person name="Poon T.W."/>
            <person name="Priest M."/>
            <person name="Roberts A."/>
            <person name="Saif S."/>
            <person name="Shea T."/>
            <person name="Sisk P."/>
            <person name="Sykes S."/>
            <person name="Wortman J."/>
            <person name="Nusbaum C."/>
            <person name="Birren B."/>
        </authorList>
    </citation>
    <scope>NUCLEOTIDE SEQUENCE [LARGE SCALE GENOMIC DNA]</scope>
    <source>
        <strain evidence="2 3">CBS 606.96</strain>
    </source>
</reference>
<accession>W9XRW7</accession>
<dbReference type="GeneID" id="19172110"/>
<dbReference type="RefSeq" id="XP_007736310.1">
    <property type="nucleotide sequence ID" value="XM_007738120.1"/>
</dbReference>
<sequence>MPINFQTTKINPDRPIDETSLGYPTFQEVHTILASRPHKNLMSCQDKAAERLQRNRGLDIAVWTLKCPGISECPSGQAI</sequence>
<name>W9XRW7_9EURO</name>
<protein>
    <submittedName>
        <fullName evidence="2">Uncharacterized protein</fullName>
    </submittedName>
</protein>
<dbReference type="Proteomes" id="UP000019478">
    <property type="component" value="Unassembled WGS sequence"/>
</dbReference>
<proteinExistence type="predicted"/>
<dbReference type="AlphaFoldDB" id="W9XRW7"/>
<dbReference type="EMBL" id="AMGY01000007">
    <property type="protein sequence ID" value="EXJ79736.1"/>
    <property type="molecule type" value="Genomic_DNA"/>
</dbReference>
<feature type="compositionally biased region" description="Polar residues" evidence="1">
    <location>
        <begin position="1"/>
        <end position="10"/>
    </location>
</feature>
<evidence type="ECO:0000313" key="3">
    <source>
        <dbReference type="Proteomes" id="UP000019478"/>
    </source>
</evidence>
<evidence type="ECO:0000313" key="2">
    <source>
        <dbReference type="EMBL" id="EXJ79736.1"/>
    </source>
</evidence>
<evidence type="ECO:0000256" key="1">
    <source>
        <dbReference type="SAM" id="MobiDB-lite"/>
    </source>
</evidence>
<keyword evidence="3" id="KW-1185">Reference proteome</keyword>
<organism evidence="2 3">
    <name type="scientific">Capronia epimyces CBS 606.96</name>
    <dbReference type="NCBI Taxonomy" id="1182542"/>
    <lineage>
        <taxon>Eukaryota</taxon>
        <taxon>Fungi</taxon>
        <taxon>Dikarya</taxon>
        <taxon>Ascomycota</taxon>
        <taxon>Pezizomycotina</taxon>
        <taxon>Eurotiomycetes</taxon>
        <taxon>Chaetothyriomycetidae</taxon>
        <taxon>Chaetothyriales</taxon>
        <taxon>Herpotrichiellaceae</taxon>
        <taxon>Capronia</taxon>
    </lineage>
</organism>
<dbReference type="HOGENOM" id="CLU_2605806_0_0_1"/>
<comment type="caution">
    <text evidence="2">The sequence shown here is derived from an EMBL/GenBank/DDBJ whole genome shotgun (WGS) entry which is preliminary data.</text>
</comment>